<proteinExistence type="predicted"/>
<evidence type="ECO:0000256" key="1">
    <source>
        <dbReference type="SAM" id="MobiDB-lite"/>
    </source>
</evidence>
<evidence type="ECO:0000313" key="2">
    <source>
        <dbReference type="EMBL" id="KAK2098947.1"/>
    </source>
</evidence>
<feature type="compositionally biased region" description="Polar residues" evidence="1">
    <location>
        <begin position="41"/>
        <end position="51"/>
    </location>
</feature>
<organism evidence="2 3">
    <name type="scientific">Saguinus oedipus</name>
    <name type="common">Cotton-top tamarin</name>
    <name type="synonym">Oedipomidas oedipus</name>
    <dbReference type="NCBI Taxonomy" id="9490"/>
    <lineage>
        <taxon>Eukaryota</taxon>
        <taxon>Metazoa</taxon>
        <taxon>Chordata</taxon>
        <taxon>Craniata</taxon>
        <taxon>Vertebrata</taxon>
        <taxon>Euteleostomi</taxon>
        <taxon>Mammalia</taxon>
        <taxon>Eutheria</taxon>
        <taxon>Euarchontoglires</taxon>
        <taxon>Primates</taxon>
        <taxon>Haplorrhini</taxon>
        <taxon>Platyrrhini</taxon>
        <taxon>Cebidae</taxon>
        <taxon>Callitrichinae</taxon>
        <taxon>Saguinus</taxon>
    </lineage>
</organism>
<comment type="caution">
    <text evidence="2">The sequence shown here is derived from an EMBL/GenBank/DDBJ whole genome shotgun (WGS) entry which is preliminary data.</text>
</comment>
<dbReference type="EMBL" id="JASSZA010000011">
    <property type="protein sequence ID" value="KAK2098947.1"/>
    <property type="molecule type" value="Genomic_DNA"/>
</dbReference>
<gene>
    <name evidence="2" type="ORF">P7K49_024398</name>
</gene>
<name>A0ABQ9URR2_SAGOE</name>
<feature type="non-terminal residue" evidence="2">
    <location>
        <position position="1"/>
    </location>
</feature>
<keyword evidence="3" id="KW-1185">Reference proteome</keyword>
<accession>A0ABQ9URR2</accession>
<sequence length="70" mass="7467">DSCREDPATNLAAGTPPSKDRQAQIPSRWAQVNMGRGTHPGSMQTSRSRGMSHTVGPLGKTPWVNPTHGC</sequence>
<feature type="region of interest" description="Disordered" evidence="1">
    <location>
        <begin position="1"/>
        <end position="70"/>
    </location>
</feature>
<protein>
    <submittedName>
        <fullName evidence="2">Uncharacterized protein</fullName>
    </submittedName>
</protein>
<dbReference type="Proteomes" id="UP001266305">
    <property type="component" value="Unassembled WGS sequence"/>
</dbReference>
<evidence type="ECO:0000313" key="3">
    <source>
        <dbReference type="Proteomes" id="UP001266305"/>
    </source>
</evidence>
<reference evidence="2 3" key="1">
    <citation type="submission" date="2023-05" db="EMBL/GenBank/DDBJ databases">
        <title>B98-5 Cell Line De Novo Hybrid Assembly: An Optical Mapping Approach.</title>
        <authorList>
            <person name="Kananen K."/>
            <person name="Auerbach J.A."/>
            <person name="Kautto E."/>
            <person name="Blachly J.S."/>
        </authorList>
    </citation>
    <scope>NUCLEOTIDE SEQUENCE [LARGE SCALE GENOMIC DNA]</scope>
    <source>
        <strain evidence="2">B95-8</strain>
        <tissue evidence="2">Cell line</tissue>
    </source>
</reference>